<dbReference type="Proteomes" id="UP001151699">
    <property type="component" value="Chromosome C"/>
</dbReference>
<keyword evidence="2" id="KW-0716">Sensory transduction</keyword>
<comment type="subcellular location">
    <subcellularLocation>
        <location evidence="1">Membrane</location>
        <topology evidence="1">Multi-pass membrane protein</topology>
    </subcellularLocation>
</comment>
<evidence type="ECO:0000256" key="5">
    <source>
        <dbReference type="ARBA" id="ARBA00022989"/>
    </source>
</evidence>
<keyword evidence="14" id="KW-1185">Reference proteome</keyword>
<evidence type="ECO:0000256" key="10">
    <source>
        <dbReference type="ARBA" id="ARBA00037946"/>
    </source>
</evidence>
<comment type="similarity">
    <text evidence="10">Belongs to the insect chemoreceptor superfamily. Heteromeric odorant receptor channel (TC 1.A.69) family. Or2a subfamily.</text>
</comment>
<evidence type="ECO:0000256" key="9">
    <source>
        <dbReference type="ARBA" id="ARBA00037764"/>
    </source>
</evidence>
<feature type="transmembrane region" description="Helical" evidence="12">
    <location>
        <begin position="257"/>
        <end position="285"/>
    </location>
</feature>
<sequence length="289" mass="33661">MEPILDPIKPINGMLKFFLLCGLWPTESRYRWIYGIYATTFHFVFTIAYIYFKLVNLFIETDLRLLTVGFFIFVAEISLVVRIVNLIANFNDISKCLNMIKEIKIFDGNEFQIMNDNFTFFSKVMTLYIGCGTSACLCSWGAALFSSEPMLPYPAWYPIDWKMNNQSYWFAFSYQVIGVTFQAYCIILLQLFSIYLMSVVGAQFDVLKYRLENLGRCVAIEHPNHQATENQFIQCVQLHQNVISFVKSVEKIFQAPFFVQFVTSSILFCFTAFKIAIVTLFELIVSERW</sequence>
<evidence type="ECO:0000256" key="7">
    <source>
        <dbReference type="ARBA" id="ARBA00023170"/>
    </source>
</evidence>
<evidence type="ECO:0000256" key="4">
    <source>
        <dbReference type="ARBA" id="ARBA00022725"/>
    </source>
</evidence>
<comment type="function">
    <text evidence="9">Odorant receptor which mediates acceptance or avoidance behavior, depending on its substrates. The odorant receptor repertoire encodes a large collection of odor stimuli that vary widely in identity, intensity, and duration. May form a complex with Orco to form odorant-sensing units, providing sensitive and prolonged odorant signaling and calcium permeability.</text>
</comment>
<keyword evidence="8" id="KW-0807">Transducer</keyword>
<evidence type="ECO:0000313" key="13">
    <source>
        <dbReference type="EMBL" id="KAJ6635875.1"/>
    </source>
</evidence>
<dbReference type="GO" id="GO:0004984">
    <property type="term" value="F:olfactory receptor activity"/>
    <property type="evidence" value="ECO:0007669"/>
    <property type="project" value="InterPro"/>
</dbReference>
<evidence type="ECO:0000256" key="12">
    <source>
        <dbReference type="SAM" id="Phobius"/>
    </source>
</evidence>
<proteinExistence type="inferred from homology"/>
<keyword evidence="5 12" id="KW-1133">Transmembrane helix</keyword>
<feature type="transmembrane region" description="Helical" evidence="12">
    <location>
        <begin position="64"/>
        <end position="84"/>
    </location>
</feature>
<keyword evidence="3 12" id="KW-0812">Transmembrane</keyword>
<feature type="transmembrane region" description="Helical" evidence="12">
    <location>
        <begin position="32"/>
        <end position="52"/>
    </location>
</feature>
<keyword evidence="6 12" id="KW-0472">Membrane</keyword>
<dbReference type="PANTHER" id="PTHR21137">
    <property type="entry name" value="ODORANT RECEPTOR"/>
    <property type="match status" value="1"/>
</dbReference>
<dbReference type="GO" id="GO:0005549">
    <property type="term" value="F:odorant binding"/>
    <property type="evidence" value="ECO:0007669"/>
    <property type="project" value="InterPro"/>
</dbReference>
<dbReference type="Pfam" id="PF02949">
    <property type="entry name" value="7tm_6"/>
    <property type="match status" value="1"/>
</dbReference>
<dbReference type="EMBL" id="WJQU01000004">
    <property type="protein sequence ID" value="KAJ6635875.1"/>
    <property type="molecule type" value="Genomic_DNA"/>
</dbReference>
<evidence type="ECO:0000256" key="11">
    <source>
        <dbReference type="ARBA" id="ARBA00038679"/>
    </source>
</evidence>
<keyword evidence="7 13" id="KW-0675">Receptor</keyword>
<organism evidence="13 14">
    <name type="scientific">Pseudolycoriella hygida</name>
    <dbReference type="NCBI Taxonomy" id="35572"/>
    <lineage>
        <taxon>Eukaryota</taxon>
        <taxon>Metazoa</taxon>
        <taxon>Ecdysozoa</taxon>
        <taxon>Arthropoda</taxon>
        <taxon>Hexapoda</taxon>
        <taxon>Insecta</taxon>
        <taxon>Pterygota</taxon>
        <taxon>Neoptera</taxon>
        <taxon>Endopterygota</taxon>
        <taxon>Diptera</taxon>
        <taxon>Nematocera</taxon>
        <taxon>Sciaroidea</taxon>
        <taxon>Sciaridae</taxon>
        <taxon>Pseudolycoriella</taxon>
    </lineage>
</organism>
<reference evidence="13" key="1">
    <citation type="submission" date="2022-07" db="EMBL/GenBank/DDBJ databases">
        <authorList>
            <person name="Trinca V."/>
            <person name="Uliana J.V.C."/>
            <person name="Torres T.T."/>
            <person name="Ward R.J."/>
            <person name="Monesi N."/>
        </authorList>
    </citation>
    <scope>NUCLEOTIDE SEQUENCE</scope>
    <source>
        <strain evidence="13">HSMRA1968</strain>
        <tissue evidence="13">Whole embryos</tissue>
    </source>
</reference>
<keyword evidence="4" id="KW-0552">Olfaction</keyword>
<evidence type="ECO:0000256" key="1">
    <source>
        <dbReference type="ARBA" id="ARBA00004141"/>
    </source>
</evidence>
<evidence type="ECO:0000313" key="14">
    <source>
        <dbReference type="Proteomes" id="UP001151699"/>
    </source>
</evidence>
<evidence type="ECO:0000256" key="6">
    <source>
        <dbReference type="ARBA" id="ARBA00023136"/>
    </source>
</evidence>
<name>A0A9Q0RVN8_9DIPT</name>
<feature type="transmembrane region" description="Helical" evidence="12">
    <location>
        <begin position="168"/>
        <end position="197"/>
    </location>
</feature>
<accession>A0A9Q0RVN8</accession>
<gene>
    <name evidence="13" type="primary">Or94b_0</name>
    <name evidence="13" type="ORF">Bhyg_14461</name>
</gene>
<comment type="caution">
    <text evidence="13">The sequence shown here is derived from an EMBL/GenBank/DDBJ whole genome shotgun (WGS) entry which is preliminary data.</text>
</comment>
<dbReference type="PANTHER" id="PTHR21137:SF37">
    <property type="entry name" value="ODORANT RECEPTOR 46A, ISOFORM B-RELATED"/>
    <property type="match status" value="1"/>
</dbReference>
<dbReference type="GO" id="GO:0007165">
    <property type="term" value="P:signal transduction"/>
    <property type="evidence" value="ECO:0007669"/>
    <property type="project" value="UniProtKB-KW"/>
</dbReference>
<feature type="transmembrane region" description="Helical" evidence="12">
    <location>
        <begin position="125"/>
        <end position="147"/>
    </location>
</feature>
<comment type="subunit">
    <text evidence="11">Interacts with Orco. Complexes exist early in the endomembrane system in olfactory sensory neurons (OSNs), coupling these complexes to the conserved ciliary trafficking pathway.</text>
</comment>
<dbReference type="InterPro" id="IPR004117">
    <property type="entry name" value="7tm6_olfct_rcpt"/>
</dbReference>
<evidence type="ECO:0000256" key="3">
    <source>
        <dbReference type="ARBA" id="ARBA00022692"/>
    </source>
</evidence>
<dbReference type="OrthoDB" id="7757420at2759"/>
<dbReference type="GO" id="GO:0005886">
    <property type="term" value="C:plasma membrane"/>
    <property type="evidence" value="ECO:0007669"/>
    <property type="project" value="TreeGrafter"/>
</dbReference>
<dbReference type="AlphaFoldDB" id="A0A9Q0RVN8"/>
<evidence type="ECO:0000256" key="2">
    <source>
        <dbReference type="ARBA" id="ARBA00022606"/>
    </source>
</evidence>
<protein>
    <submittedName>
        <fullName evidence="13">Odorant receptor 94b</fullName>
    </submittedName>
</protein>
<evidence type="ECO:0000256" key="8">
    <source>
        <dbReference type="ARBA" id="ARBA00023224"/>
    </source>
</evidence>